<dbReference type="PRINTS" id="PR00463">
    <property type="entry name" value="EP450I"/>
</dbReference>
<accession>A0A5N5SRI9</accession>
<dbReference type="Pfam" id="PF00067">
    <property type="entry name" value="p450"/>
    <property type="match status" value="1"/>
</dbReference>
<sequence>MTKNYYKILGVHSRYERRFQKNLNHKNFLRSEKKLETNTRAECTVHQISPSKRGPLWIYVITPDTKKAIRGHGLPFPDCPEKRGDMISSYTTSFILYHVAKHSEKQEKLSQEATHILNESRGIVTEEVLNKATYTKAVFKESLRMNPVSVGIGRIASKDFVLRDFQVPKGTVIVTQNQVSCRLEEYFDEPNSFIPERWLEKSSGRKNPFVFLPFGHGPRSCIGRRLAEQNIYCFLLQFFKHFKIYWTGKDLDCYSYLINEPDSKLSFEFVLRK</sequence>
<dbReference type="InterPro" id="IPR001128">
    <property type="entry name" value="Cyt_P450"/>
</dbReference>
<dbReference type="SUPFAM" id="SSF48264">
    <property type="entry name" value="Cytochrome P450"/>
    <property type="match status" value="1"/>
</dbReference>
<evidence type="ECO:0000256" key="4">
    <source>
        <dbReference type="ARBA" id="ARBA00022723"/>
    </source>
</evidence>
<evidence type="ECO:0000256" key="1">
    <source>
        <dbReference type="ARBA" id="ARBA00001971"/>
    </source>
</evidence>
<keyword evidence="6 8" id="KW-0408">Iron</keyword>
<dbReference type="AlphaFoldDB" id="A0A5N5SRI9"/>
<dbReference type="PRINTS" id="PR00385">
    <property type="entry name" value="P450"/>
</dbReference>
<evidence type="ECO:0000313" key="10">
    <source>
        <dbReference type="EMBL" id="KAB7496562.1"/>
    </source>
</evidence>
<proteinExistence type="inferred from homology"/>
<keyword evidence="3 8" id="KW-0349">Heme</keyword>
<dbReference type="GO" id="GO:0016705">
    <property type="term" value="F:oxidoreductase activity, acting on paired donors, with incorporation or reduction of molecular oxygen"/>
    <property type="evidence" value="ECO:0007669"/>
    <property type="project" value="InterPro"/>
</dbReference>
<evidence type="ECO:0000313" key="11">
    <source>
        <dbReference type="Proteomes" id="UP000326759"/>
    </source>
</evidence>
<organism evidence="10 11">
    <name type="scientific">Armadillidium nasatum</name>
    <dbReference type="NCBI Taxonomy" id="96803"/>
    <lineage>
        <taxon>Eukaryota</taxon>
        <taxon>Metazoa</taxon>
        <taxon>Ecdysozoa</taxon>
        <taxon>Arthropoda</taxon>
        <taxon>Crustacea</taxon>
        <taxon>Multicrustacea</taxon>
        <taxon>Malacostraca</taxon>
        <taxon>Eumalacostraca</taxon>
        <taxon>Peracarida</taxon>
        <taxon>Isopoda</taxon>
        <taxon>Oniscidea</taxon>
        <taxon>Crinocheta</taxon>
        <taxon>Armadillidiidae</taxon>
        <taxon>Armadillidium</taxon>
    </lineage>
</organism>
<keyword evidence="4 8" id="KW-0479">Metal-binding</keyword>
<dbReference type="InterPro" id="IPR036396">
    <property type="entry name" value="Cyt_P450_sf"/>
</dbReference>
<dbReference type="EMBL" id="SEYY01021239">
    <property type="protein sequence ID" value="KAB7496562.1"/>
    <property type="molecule type" value="Genomic_DNA"/>
</dbReference>
<dbReference type="OrthoDB" id="3945418at2759"/>
<dbReference type="GO" id="GO:0020037">
    <property type="term" value="F:heme binding"/>
    <property type="evidence" value="ECO:0007669"/>
    <property type="project" value="InterPro"/>
</dbReference>
<evidence type="ECO:0000256" key="5">
    <source>
        <dbReference type="ARBA" id="ARBA00023002"/>
    </source>
</evidence>
<dbReference type="GO" id="GO:0005506">
    <property type="term" value="F:iron ion binding"/>
    <property type="evidence" value="ECO:0007669"/>
    <property type="project" value="InterPro"/>
</dbReference>
<evidence type="ECO:0000256" key="9">
    <source>
        <dbReference type="RuleBase" id="RU000461"/>
    </source>
</evidence>
<protein>
    <submittedName>
        <fullName evidence="10">Cytochrome, mitochondrial</fullName>
    </submittedName>
</protein>
<comment type="caution">
    <text evidence="10">The sequence shown here is derived from an EMBL/GenBank/DDBJ whole genome shotgun (WGS) entry which is preliminary data.</text>
</comment>
<dbReference type="InterPro" id="IPR002401">
    <property type="entry name" value="Cyt_P450_E_grp-I"/>
</dbReference>
<dbReference type="InterPro" id="IPR017972">
    <property type="entry name" value="Cyt_P450_CS"/>
</dbReference>
<comment type="cofactor">
    <cofactor evidence="1 8">
        <name>heme</name>
        <dbReference type="ChEBI" id="CHEBI:30413"/>
    </cofactor>
</comment>
<dbReference type="Proteomes" id="UP000326759">
    <property type="component" value="Unassembled WGS sequence"/>
</dbReference>
<dbReference type="InterPro" id="IPR050479">
    <property type="entry name" value="CYP11_CYP27_families"/>
</dbReference>
<keyword evidence="11" id="KW-1185">Reference proteome</keyword>
<keyword evidence="5 9" id="KW-0560">Oxidoreductase</keyword>
<dbReference type="Gene3D" id="1.10.630.10">
    <property type="entry name" value="Cytochrome P450"/>
    <property type="match status" value="1"/>
</dbReference>
<keyword evidence="7 9" id="KW-0503">Monooxygenase</keyword>
<name>A0A5N5SRI9_9CRUS</name>
<evidence type="ECO:0000256" key="3">
    <source>
        <dbReference type="ARBA" id="ARBA00022617"/>
    </source>
</evidence>
<feature type="binding site" description="axial binding residue" evidence="8">
    <location>
        <position position="221"/>
    </location>
    <ligand>
        <name>heme</name>
        <dbReference type="ChEBI" id="CHEBI:30413"/>
    </ligand>
    <ligandPart>
        <name>Fe</name>
        <dbReference type="ChEBI" id="CHEBI:18248"/>
    </ligandPart>
</feature>
<comment type="similarity">
    <text evidence="2 9">Belongs to the cytochrome P450 family.</text>
</comment>
<evidence type="ECO:0000256" key="8">
    <source>
        <dbReference type="PIRSR" id="PIRSR602401-1"/>
    </source>
</evidence>
<dbReference type="GO" id="GO:0004497">
    <property type="term" value="F:monooxygenase activity"/>
    <property type="evidence" value="ECO:0007669"/>
    <property type="project" value="UniProtKB-KW"/>
</dbReference>
<evidence type="ECO:0000256" key="2">
    <source>
        <dbReference type="ARBA" id="ARBA00010617"/>
    </source>
</evidence>
<reference evidence="10 11" key="1">
    <citation type="journal article" date="2019" name="PLoS Biol.">
        <title>Sex chromosomes control vertical transmission of feminizing Wolbachia symbionts in an isopod.</title>
        <authorList>
            <person name="Becking T."/>
            <person name="Chebbi M.A."/>
            <person name="Giraud I."/>
            <person name="Moumen B."/>
            <person name="Laverre T."/>
            <person name="Caubet Y."/>
            <person name="Peccoud J."/>
            <person name="Gilbert C."/>
            <person name="Cordaux R."/>
        </authorList>
    </citation>
    <scope>NUCLEOTIDE SEQUENCE [LARGE SCALE GENOMIC DNA]</scope>
    <source>
        <strain evidence="10">ANa2</strain>
        <tissue evidence="10">Whole body excluding digestive tract and cuticle</tissue>
    </source>
</reference>
<gene>
    <name evidence="10" type="primary">dib</name>
    <name evidence="10" type="ORF">Anas_06429</name>
</gene>
<dbReference type="PROSITE" id="PS00086">
    <property type="entry name" value="CYTOCHROME_P450"/>
    <property type="match status" value="1"/>
</dbReference>
<dbReference type="PANTHER" id="PTHR24279:SF120">
    <property type="entry name" value="CYTOCHROME P450"/>
    <property type="match status" value="1"/>
</dbReference>
<evidence type="ECO:0000256" key="7">
    <source>
        <dbReference type="ARBA" id="ARBA00023033"/>
    </source>
</evidence>
<evidence type="ECO:0000256" key="6">
    <source>
        <dbReference type="ARBA" id="ARBA00023004"/>
    </source>
</evidence>
<dbReference type="PANTHER" id="PTHR24279">
    <property type="entry name" value="CYTOCHROME P450"/>
    <property type="match status" value="1"/>
</dbReference>